<accession>A0A0F9X4D0</accession>
<dbReference type="Gene3D" id="3.40.50.720">
    <property type="entry name" value="NAD(P)-binding Rossmann-like Domain"/>
    <property type="match status" value="1"/>
</dbReference>
<protein>
    <submittedName>
        <fullName evidence="2">Oxidoreductase</fullName>
    </submittedName>
</protein>
<sequence length="250" mass="27315">MAPANGDSVSGNQLAATYADKIKDKIILVTGTSQGSLGEEYCLAIAKFQPKILILAGRSADKVKFMSDTIAKIDSKIATKFLELNLESLSAVKKAAETVNHWDDVPYIDVFCHNAAIMGTIHGVTTDGFERQLGVNYLATWVFTNNILPKILKLQDPRVVLLGSDGHRLGPIRWHDHNFKVSDLTFITLQGNYKIDFELGNEEAANGWPKYRSKEAGIVTSVYASFDPNLGHPAKSRPISYGSGLKSSST</sequence>
<dbReference type="Pfam" id="PF00106">
    <property type="entry name" value="adh_short"/>
    <property type="match status" value="1"/>
</dbReference>
<evidence type="ECO:0000313" key="3">
    <source>
        <dbReference type="Proteomes" id="UP000034112"/>
    </source>
</evidence>
<dbReference type="InterPro" id="IPR002347">
    <property type="entry name" value="SDR_fam"/>
</dbReference>
<comment type="caution">
    <text evidence="2">The sequence shown here is derived from an EMBL/GenBank/DDBJ whole genome shotgun (WGS) entry which is preliminary data.</text>
</comment>
<dbReference type="EMBL" id="JOKZ01000280">
    <property type="protein sequence ID" value="KKP00041.1"/>
    <property type="molecule type" value="Genomic_DNA"/>
</dbReference>
<reference evidence="3" key="1">
    <citation type="journal article" date="2015" name="Genome Announc.">
        <title>Draft whole-genome sequence of the biocontrol agent Trichoderma harzianum T6776.</title>
        <authorList>
            <person name="Baroncelli R."/>
            <person name="Piaggeschi G."/>
            <person name="Fiorini L."/>
            <person name="Bertolini E."/>
            <person name="Zapparata A."/>
            <person name="Pe M.E."/>
            <person name="Sarrocco S."/>
            <person name="Vannacci G."/>
        </authorList>
    </citation>
    <scope>NUCLEOTIDE SEQUENCE [LARGE SCALE GENOMIC DNA]</scope>
    <source>
        <strain evidence="3">T6776</strain>
    </source>
</reference>
<gene>
    <name evidence="2" type="ORF">THAR02_07854</name>
</gene>
<dbReference type="OMA" id="GPIRWHD"/>
<dbReference type="AlphaFoldDB" id="A0A0F9X4D0"/>
<dbReference type="SUPFAM" id="SSF51735">
    <property type="entry name" value="NAD(P)-binding Rossmann-fold domains"/>
    <property type="match status" value="1"/>
</dbReference>
<dbReference type="GO" id="GO:0016491">
    <property type="term" value="F:oxidoreductase activity"/>
    <property type="evidence" value="ECO:0007669"/>
    <property type="project" value="UniProtKB-KW"/>
</dbReference>
<dbReference type="InterPro" id="IPR036291">
    <property type="entry name" value="NAD(P)-bd_dom_sf"/>
</dbReference>
<proteinExistence type="predicted"/>
<keyword evidence="1" id="KW-0560">Oxidoreductase</keyword>
<evidence type="ECO:0000256" key="1">
    <source>
        <dbReference type="ARBA" id="ARBA00023002"/>
    </source>
</evidence>
<dbReference type="Proteomes" id="UP000034112">
    <property type="component" value="Unassembled WGS sequence"/>
</dbReference>
<name>A0A0F9X4D0_TRIHA</name>
<dbReference type="OrthoDB" id="191139at2759"/>
<evidence type="ECO:0000313" key="2">
    <source>
        <dbReference type="EMBL" id="KKP00041.1"/>
    </source>
</evidence>
<dbReference type="PANTHER" id="PTHR43157:SF31">
    <property type="entry name" value="PHOSPHATIDYLINOSITOL-GLYCAN BIOSYNTHESIS CLASS F PROTEIN"/>
    <property type="match status" value="1"/>
</dbReference>
<organism evidence="2 3">
    <name type="scientific">Trichoderma harzianum</name>
    <name type="common">Hypocrea lixii</name>
    <dbReference type="NCBI Taxonomy" id="5544"/>
    <lineage>
        <taxon>Eukaryota</taxon>
        <taxon>Fungi</taxon>
        <taxon>Dikarya</taxon>
        <taxon>Ascomycota</taxon>
        <taxon>Pezizomycotina</taxon>
        <taxon>Sordariomycetes</taxon>
        <taxon>Hypocreomycetidae</taxon>
        <taxon>Hypocreales</taxon>
        <taxon>Hypocreaceae</taxon>
        <taxon>Trichoderma</taxon>
    </lineage>
</organism>
<dbReference type="PANTHER" id="PTHR43157">
    <property type="entry name" value="PHOSPHATIDYLINOSITOL-GLYCAN BIOSYNTHESIS CLASS F PROTEIN-RELATED"/>
    <property type="match status" value="1"/>
</dbReference>